<feature type="compositionally biased region" description="Basic and acidic residues" evidence="1">
    <location>
        <begin position="334"/>
        <end position="357"/>
    </location>
</feature>
<feature type="compositionally biased region" description="Polar residues" evidence="1">
    <location>
        <begin position="56"/>
        <end position="77"/>
    </location>
</feature>
<dbReference type="InterPro" id="IPR006786">
    <property type="entry name" value="Pinin_SDK_MemA"/>
</dbReference>
<dbReference type="AlphaFoldDB" id="N1PTJ8"/>
<evidence type="ECO:0000313" key="4">
    <source>
        <dbReference type="Proteomes" id="UP000016933"/>
    </source>
</evidence>
<dbReference type="HOGENOM" id="CLU_654109_0_0_1"/>
<evidence type="ECO:0000259" key="2">
    <source>
        <dbReference type="Pfam" id="PF04696"/>
    </source>
</evidence>
<sequence length="365" mass="41650">MAEVMASAIVVPEEARDATPDINGHSNWLKRRQSGTDDQEQESKRQRKSPGKSSPAAHTTDASQEESMATSDTTKIATEQDGRDVRKRRGVADEKQRSKRLFGALLGNLNRPSDRNATKRAEIEQRRKAELKKQDDERLEDKQKRLEQLAIHRKREQIKVDEQNMHMRHKDMLSNANFLQTQSEPKLYYKPWELLPDEEDRIEDQIRDVEKQIDKELDEWDIEKRRKLNEIDGRTEDDETRNPSEGNGDAKKEDHQQADQLGNGDTKHEDKNEPADTGNPIKPGEVPESDLDPGESSQVQEPSEAERALSKDAVELLTDKVGATEGEAATEPQEEPKEEPNKDPKDEHDDEGDHIVEGDEDTVIY</sequence>
<keyword evidence="4" id="KW-1185">Reference proteome</keyword>
<reference evidence="3 4" key="2">
    <citation type="journal article" date="2012" name="PLoS Pathog.">
        <title>Diverse lifestyles and strategies of plant pathogenesis encoded in the genomes of eighteen Dothideomycetes fungi.</title>
        <authorList>
            <person name="Ohm R.A."/>
            <person name="Feau N."/>
            <person name="Henrissat B."/>
            <person name="Schoch C.L."/>
            <person name="Horwitz B.A."/>
            <person name="Barry K.W."/>
            <person name="Condon B.J."/>
            <person name="Copeland A.C."/>
            <person name="Dhillon B."/>
            <person name="Glaser F."/>
            <person name="Hesse C.N."/>
            <person name="Kosti I."/>
            <person name="LaButti K."/>
            <person name="Lindquist E.A."/>
            <person name="Lucas S."/>
            <person name="Salamov A.A."/>
            <person name="Bradshaw R.E."/>
            <person name="Ciuffetti L."/>
            <person name="Hamelin R.C."/>
            <person name="Kema G.H.J."/>
            <person name="Lawrence C."/>
            <person name="Scott J.A."/>
            <person name="Spatafora J.W."/>
            <person name="Turgeon B.G."/>
            <person name="de Wit P.J.G.M."/>
            <person name="Zhong S."/>
            <person name="Goodwin S.B."/>
            <person name="Grigoriev I.V."/>
        </authorList>
    </citation>
    <scope>NUCLEOTIDE SEQUENCE [LARGE SCALE GENOMIC DNA]</scope>
    <source>
        <strain evidence="4">NZE10 / CBS 128990</strain>
    </source>
</reference>
<feature type="compositionally biased region" description="Basic and acidic residues" evidence="1">
    <location>
        <begin position="304"/>
        <end position="318"/>
    </location>
</feature>
<feature type="domain" description="Pinin/SDK/MemA protein" evidence="2">
    <location>
        <begin position="93"/>
        <end position="206"/>
    </location>
</feature>
<protein>
    <recommendedName>
        <fullName evidence="2">Pinin/SDK/MemA protein domain-containing protein</fullName>
    </recommendedName>
</protein>
<feature type="region of interest" description="Disordered" evidence="1">
    <location>
        <begin position="213"/>
        <end position="365"/>
    </location>
</feature>
<dbReference type="STRING" id="675120.N1PTJ8"/>
<dbReference type="Proteomes" id="UP000016933">
    <property type="component" value="Unassembled WGS sequence"/>
</dbReference>
<name>N1PTJ8_DOTSN</name>
<feature type="region of interest" description="Disordered" evidence="1">
    <location>
        <begin position="1"/>
        <end position="141"/>
    </location>
</feature>
<feature type="compositionally biased region" description="Basic and acidic residues" evidence="1">
    <location>
        <begin position="265"/>
        <end position="274"/>
    </location>
</feature>
<dbReference type="EMBL" id="KB446538">
    <property type="protein sequence ID" value="EME45734.1"/>
    <property type="molecule type" value="Genomic_DNA"/>
</dbReference>
<gene>
    <name evidence="3" type="ORF">DOTSEDRAFT_71432</name>
</gene>
<feature type="compositionally biased region" description="Basic and acidic residues" evidence="1">
    <location>
        <begin position="112"/>
        <end position="141"/>
    </location>
</feature>
<dbReference type="Pfam" id="PF04696">
    <property type="entry name" value="Pinin_SDK_memA"/>
    <property type="match status" value="1"/>
</dbReference>
<organism evidence="3 4">
    <name type="scientific">Dothistroma septosporum (strain NZE10 / CBS 128990)</name>
    <name type="common">Red band needle blight fungus</name>
    <name type="synonym">Mycosphaerella pini</name>
    <dbReference type="NCBI Taxonomy" id="675120"/>
    <lineage>
        <taxon>Eukaryota</taxon>
        <taxon>Fungi</taxon>
        <taxon>Dikarya</taxon>
        <taxon>Ascomycota</taxon>
        <taxon>Pezizomycotina</taxon>
        <taxon>Dothideomycetes</taxon>
        <taxon>Dothideomycetidae</taxon>
        <taxon>Mycosphaerellales</taxon>
        <taxon>Mycosphaerellaceae</taxon>
        <taxon>Dothistroma</taxon>
    </lineage>
</organism>
<reference evidence="4" key="1">
    <citation type="journal article" date="2012" name="PLoS Genet.">
        <title>The genomes of the fungal plant pathogens Cladosporium fulvum and Dothistroma septosporum reveal adaptation to different hosts and lifestyles but also signatures of common ancestry.</title>
        <authorList>
            <person name="de Wit P.J.G.M."/>
            <person name="van der Burgt A."/>
            <person name="Oekmen B."/>
            <person name="Stergiopoulos I."/>
            <person name="Abd-Elsalam K.A."/>
            <person name="Aerts A.L."/>
            <person name="Bahkali A.H."/>
            <person name="Beenen H.G."/>
            <person name="Chettri P."/>
            <person name="Cox M.P."/>
            <person name="Datema E."/>
            <person name="de Vries R.P."/>
            <person name="Dhillon B."/>
            <person name="Ganley A.R."/>
            <person name="Griffiths S.A."/>
            <person name="Guo Y."/>
            <person name="Hamelin R.C."/>
            <person name="Henrissat B."/>
            <person name="Kabir M.S."/>
            <person name="Jashni M.K."/>
            <person name="Kema G."/>
            <person name="Klaubauf S."/>
            <person name="Lapidus A."/>
            <person name="Levasseur A."/>
            <person name="Lindquist E."/>
            <person name="Mehrabi R."/>
            <person name="Ohm R.A."/>
            <person name="Owen T.J."/>
            <person name="Salamov A."/>
            <person name="Schwelm A."/>
            <person name="Schijlen E."/>
            <person name="Sun H."/>
            <person name="van den Burg H.A."/>
            <person name="van Ham R.C.H.J."/>
            <person name="Zhang S."/>
            <person name="Goodwin S.B."/>
            <person name="Grigoriev I.V."/>
            <person name="Collemare J."/>
            <person name="Bradshaw R.E."/>
        </authorList>
    </citation>
    <scope>NUCLEOTIDE SEQUENCE [LARGE SCALE GENOMIC DNA]</scope>
    <source>
        <strain evidence="4">NZE10 / CBS 128990</strain>
    </source>
</reference>
<dbReference type="OrthoDB" id="330772at2759"/>
<accession>N1PTJ8</accession>
<feature type="compositionally biased region" description="Basic and acidic residues" evidence="1">
    <location>
        <begin position="78"/>
        <end position="96"/>
    </location>
</feature>
<evidence type="ECO:0000313" key="3">
    <source>
        <dbReference type="EMBL" id="EME45734.1"/>
    </source>
</evidence>
<feature type="compositionally biased region" description="Basic and acidic residues" evidence="1">
    <location>
        <begin position="222"/>
        <end position="234"/>
    </location>
</feature>
<feature type="compositionally biased region" description="Basic and acidic residues" evidence="1">
    <location>
        <begin position="248"/>
        <end position="257"/>
    </location>
</feature>
<dbReference type="OMA" id="ALYYKPW"/>
<proteinExistence type="predicted"/>
<evidence type="ECO:0000256" key="1">
    <source>
        <dbReference type="SAM" id="MobiDB-lite"/>
    </source>
</evidence>
<dbReference type="eggNOG" id="KOG3756">
    <property type="taxonomic scope" value="Eukaryota"/>
</dbReference>